<dbReference type="InterPro" id="IPR043129">
    <property type="entry name" value="ATPase_NBD"/>
</dbReference>
<comment type="caution">
    <text evidence="4">The sequence shown here is derived from an EMBL/GenBank/DDBJ whole genome shotgun (WGS) entry which is preliminary data.</text>
</comment>
<dbReference type="Proteomes" id="UP000035054">
    <property type="component" value="Unassembled WGS sequence"/>
</dbReference>
<proteinExistence type="inferred from homology"/>
<evidence type="ECO:0000313" key="5">
    <source>
        <dbReference type="Proteomes" id="UP000035054"/>
    </source>
</evidence>
<dbReference type="PANTHER" id="PTHR47363:SF1">
    <property type="entry name" value="GLUCOKINASE"/>
    <property type="match status" value="1"/>
</dbReference>
<dbReference type="SUPFAM" id="SSF53067">
    <property type="entry name" value="Actin-like ATPase domain"/>
    <property type="match status" value="1"/>
</dbReference>
<comment type="similarity">
    <text evidence="3">Belongs to the bacterial glucokinase family.</text>
</comment>
<evidence type="ECO:0000256" key="3">
    <source>
        <dbReference type="RuleBase" id="RU004046"/>
    </source>
</evidence>
<accession>A0A6N3WYS6</accession>
<protein>
    <recommendedName>
        <fullName evidence="6">Glucokinase</fullName>
    </recommendedName>
</protein>
<dbReference type="CDD" id="cd24008">
    <property type="entry name" value="ASKHA_NBD_GLK"/>
    <property type="match status" value="1"/>
</dbReference>
<evidence type="ECO:0000256" key="1">
    <source>
        <dbReference type="ARBA" id="ARBA00022679"/>
    </source>
</evidence>
<dbReference type="GO" id="GO:0004340">
    <property type="term" value="F:glucokinase activity"/>
    <property type="evidence" value="ECO:0007669"/>
    <property type="project" value="InterPro"/>
</dbReference>
<reference evidence="4 5" key="1">
    <citation type="submission" date="2015-01" db="EMBL/GenBank/DDBJ databases">
        <title>Lifestyle Evolution in Cyanobacterial Symbionts of Sponges.</title>
        <authorList>
            <person name="Burgsdorf I."/>
            <person name="Slaby B.M."/>
            <person name="Handley K.M."/>
            <person name="Haber M."/>
            <person name="Blom J."/>
            <person name="Marshall C.W."/>
            <person name="Gilbert J.A."/>
            <person name="Hentschel U."/>
            <person name="Steindler L."/>
        </authorList>
    </citation>
    <scope>NUCLEOTIDE SEQUENCE [LARGE SCALE GENOMIC DNA]</scope>
    <source>
        <strain evidence="4">142</strain>
    </source>
</reference>
<dbReference type="PANTHER" id="PTHR47363">
    <property type="entry name" value="GLUCOKINASE"/>
    <property type="match status" value="1"/>
</dbReference>
<keyword evidence="1" id="KW-0808">Transferase</keyword>
<dbReference type="AlphaFoldDB" id="A0A6N3WYS6"/>
<dbReference type="GO" id="GO:0005536">
    <property type="term" value="F:D-glucose binding"/>
    <property type="evidence" value="ECO:0007669"/>
    <property type="project" value="InterPro"/>
</dbReference>
<organism evidence="4 5">
    <name type="scientific">Candidatus Synechococcus spongiarum 142</name>
    <dbReference type="NCBI Taxonomy" id="1608213"/>
    <lineage>
        <taxon>Bacteria</taxon>
        <taxon>Bacillati</taxon>
        <taxon>Cyanobacteriota</taxon>
        <taxon>Cyanophyceae</taxon>
        <taxon>Synechococcales</taxon>
        <taxon>Synechococcaceae</taxon>
        <taxon>Synechococcus</taxon>
    </lineage>
</organism>
<evidence type="ECO:0008006" key="6">
    <source>
        <dbReference type="Google" id="ProtNLM"/>
    </source>
</evidence>
<sequence>MTTTVLAADVGGTKTILAFYRLTEEGLCLQRQHRYASREWPCFDQMLADFLQREGPGGRSTQLASACFAVAGPVRQGQVHLTNLGWFMDQRKLAQSLGTSAVEVMNDVAVLVYGLPHLQPAMVVELQAGEPQPGGTVAILGLGTGAGMAMGMATPMGLCSCPSEGGHQEFSPCNPREWQLRQWLLADLGLERLSVERVVSGTGLGHIGRWLLSIHPGTHPLKAQLTDSTVDLPARVAAAAAQGDALCQDALALWTEACGTAAANLLLTSLCTGGLWLAGGVTVKQLPQLRSPRFLQRLQRVGRFQPLAAKVPIHALIAPEAGLFAAAQRAHQLAHPLPVPAPPPIK</sequence>
<evidence type="ECO:0000256" key="2">
    <source>
        <dbReference type="ARBA" id="ARBA00022777"/>
    </source>
</evidence>
<dbReference type="Pfam" id="PF02685">
    <property type="entry name" value="Glucokinase"/>
    <property type="match status" value="1"/>
</dbReference>
<dbReference type="GO" id="GO:0005524">
    <property type="term" value="F:ATP binding"/>
    <property type="evidence" value="ECO:0007669"/>
    <property type="project" value="InterPro"/>
</dbReference>
<dbReference type="Gene3D" id="3.40.367.20">
    <property type="match status" value="1"/>
</dbReference>
<gene>
    <name evidence="4" type="ORF">TH68_08525</name>
</gene>
<keyword evidence="2" id="KW-0418">Kinase</keyword>
<dbReference type="InterPro" id="IPR003836">
    <property type="entry name" value="Glucokinase"/>
</dbReference>
<evidence type="ECO:0000313" key="4">
    <source>
        <dbReference type="EMBL" id="KKZ11543.1"/>
    </source>
</evidence>
<name>A0A6N3WYS6_9SYNE</name>
<dbReference type="EMBL" id="JXUO01000278">
    <property type="protein sequence ID" value="KKZ11543.1"/>
    <property type="molecule type" value="Genomic_DNA"/>
</dbReference>
<dbReference type="Gene3D" id="3.30.420.40">
    <property type="match status" value="1"/>
</dbReference>
<dbReference type="GO" id="GO:0006096">
    <property type="term" value="P:glycolytic process"/>
    <property type="evidence" value="ECO:0007669"/>
    <property type="project" value="InterPro"/>
</dbReference>